<gene>
    <name evidence="1" type="primary">ga23852</name>
    <name evidence="1" type="ORF">PR202_ga23852</name>
</gene>
<reference evidence="1" key="1">
    <citation type="journal article" date="2018" name="DNA Res.">
        <title>Multiple hybrid de novo genome assembly of finger millet, an orphan allotetraploid crop.</title>
        <authorList>
            <person name="Hatakeyama M."/>
            <person name="Aluri S."/>
            <person name="Balachadran M.T."/>
            <person name="Sivarajan S.R."/>
            <person name="Patrignani A."/>
            <person name="Gruter S."/>
            <person name="Poveda L."/>
            <person name="Shimizu-Inatsugi R."/>
            <person name="Baeten J."/>
            <person name="Francoijs K.J."/>
            <person name="Nataraja K.N."/>
            <person name="Reddy Y.A.N."/>
            <person name="Phadnis S."/>
            <person name="Ravikumar R.L."/>
            <person name="Schlapbach R."/>
            <person name="Sreeman S.M."/>
            <person name="Shimizu K.K."/>
        </authorList>
    </citation>
    <scope>NUCLEOTIDE SEQUENCE</scope>
</reference>
<proteinExistence type="predicted"/>
<organism evidence="1 2">
    <name type="scientific">Eleusine coracana subsp. coracana</name>
    <dbReference type="NCBI Taxonomy" id="191504"/>
    <lineage>
        <taxon>Eukaryota</taxon>
        <taxon>Viridiplantae</taxon>
        <taxon>Streptophyta</taxon>
        <taxon>Embryophyta</taxon>
        <taxon>Tracheophyta</taxon>
        <taxon>Spermatophyta</taxon>
        <taxon>Magnoliopsida</taxon>
        <taxon>Liliopsida</taxon>
        <taxon>Poales</taxon>
        <taxon>Poaceae</taxon>
        <taxon>PACMAD clade</taxon>
        <taxon>Chloridoideae</taxon>
        <taxon>Cynodonteae</taxon>
        <taxon>Eleusininae</taxon>
        <taxon>Eleusine</taxon>
    </lineage>
</organism>
<protein>
    <submittedName>
        <fullName evidence="1">Uncharacterized protein</fullName>
    </submittedName>
</protein>
<name>A0AAV5D6B1_ELECO</name>
<dbReference type="AlphaFoldDB" id="A0AAV5D6B1"/>
<dbReference type="EMBL" id="BQKI01000012">
    <property type="protein sequence ID" value="GJN06152.1"/>
    <property type="molecule type" value="Genomic_DNA"/>
</dbReference>
<sequence length="61" mass="6833">MDKRRGFNSLVILTALCLWKHRNDCVFNDVLSCALTVLRMISDKAHLRCMAGGKGLRALLS</sequence>
<dbReference type="Proteomes" id="UP001054889">
    <property type="component" value="Unassembled WGS sequence"/>
</dbReference>
<keyword evidence="2" id="KW-1185">Reference proteome</keyword>
<evidence type="ECO:0000313" key="2">
    <source>
        <dbReference type="Proteomes" id="UP001054889"/>
    </source>
</evidence>
<evidence type="ECO:0000313" key="1">
    <source>
        <dbReference type="EMBL" id="GJN06152.1"/>
    </source>
</evidence>
<comment type="caution">
    <text evidence="1">The sequence shown here is derived from an EMBL/GenBank/DDBJ whole genome shotgun (WGS) entry which is preliminary data.</text>
</comment>
<reference evidence="1" key="2">
    <citation type="submission" date="2021-12" db="EMBL/GenBank/DDBJ databases">
        <title>Resequencing data analysis of finger millet.</title>
        <authorList>
            <person name="Hatakeyama M."/>
            <person name="Aluri S."/>
            <person name="Balachadran M.T."/>
            <person name="Sivarajan S.R."/>
            <person name="Poveda L."/>
            <person name="Shimizu-Inatsugi R."/>
            <person name="Schlapbach R."/>
            <person name="Sreeman S.M."/>
            <person name="Shimizu K.K."/>
        </authorList>
    </citation>
    <scope>NUCLEOTIDE SEQUENCE</scope>
</reference>
<accession>A0AAV5D6B1</accession>